<evidence type="ECO:0008006" key="3">
    <source>
        <dbReference type="Google" id="ProtNLM"/>
    </source>
</evidence>
<proteinExistence type="predicted"/>
<reference evidence="1 2" key="1">
    <citation type="submission" date="2024-01" db="EMBL/GenBank/DDBJ databases">
        <title>The genome of the rayed Mediterranean limpet Patella caerulea (Linnaeus, 1758).</title>
        <authorList>
            <person name="Anh-Thu Weber A."/>
            <person name="Halstead-Nussloch G."/>
        </authorList>
    </citation>
    <scope>NUCLEOTIDE SEQUENCE [LARGE SCALE GENOMIC DNA]</scope>
    <source>
        <strain evidence="1">AATW-2023a</strain>
        <tissue evidence="1">Whole specimen</tissue>
    </source>
</reference>
<evidence type="ECO:0000313" key="1">
    <source>
        <dbReference type="EMBL" id="KAK6171804.1"/>
    </source>
</evidence>
<dbReference type="PANTHER" id="PTHR46068">
    <property type="entry name" value="PROTEIN CBG27172"/>
    <property type="match status" value="1"/>
</dbReference>
<dbReference type="GO" id="GO:0003676">
    <property type="term" value="F:nucleic acid binding"/>
    <property type="evidence" value="ECO:0007669"/>
    <property type="project" value="InterPro"/>
</dbReference>
<comment type="caution">
    <text evidence="1">The sequence shown here is derived from an EMBL/GenBank/DDBJ whole genome shotgun (WGS) entry which is preliminary data.</text>
</comment>
<dbReference type="Gene3D" id="3.30.420.10">
    <property type="entry name" value="Ribonuclease H-like superfamily/Ribonuclease H"/>
    <property type="match status" value="1"/>
</dbReference>
<dbReference type="InterPro" id="IPR036397">
    <property type="entry name" value="RNaseH_sf"/>
</dbReference>
<dbReference type="EMBL" id="JAZGQO010000013">
    <property type="protein sequence ID" value="KAK6171804.1"/>
    <property type="molecule type" value="Genomic_DNA"/>
</dbReference>
<name>A0AAN8JA22_PATCE</name>
<dbReference type="AlphaFoldDB" id="A0AAN8JA22"/>
<accession>A0AAN8JA22</accession>
<evidence type="ECO:0000313" key="2">
    <source>
        <dbReference type="Proteomes" id="UP001347796"/>
    </source>
</evidence>
<organism evidence="1 2">
    <name type="scientific">Patella caerulea</name>
    <name type="common">Rayed Mediterranean limpet</name>
    <dbReference type="NCBI Taxonomy" id="87958"/>
    <lineage>
        <taxon>Eukaryota</taxon>
        <taxon>Metazoa</taxon>
        <taxon>Spiralia</taxon>
        <taxon>Lophotrochozoa</taxon>
        <taxon>Mollusca</taxon>
        <taxon>Gastropoda</taxon>
        <taxon>Patellogastropoda</taxon>
        <taxon>Patelloidea</taxon>
        <taxon>Patellidae</taxon>
        <taxon>Patella</taxon>
    </lineage>
</organism>
<sequence>MKGYVPKACYRRRRVWRRRNERFQDVNVIRHDRFGGGSVMVWGGITVAGRTALHVVAGRVTGQYYRDNILAVHVVPFARGHGAVSSSRMTMQDVTGPGLLQVTSNNRTLPWPALSPDLSSIEHVWDMLGQRLRQRQQRPANVQELAAALQQEWDNLDQNDLRRLIMPRRINACLANRGGFTRY</sequence>
<protein>
    <recommendedName>
        <fullName evidence="3">Transposable element Tc1 transposase</fullName>
    </recommendedName>
</protein>
<keyword evidence="2" id="KW-1185">Reference proteome</keyword>
<gene>
    <name evidence="1" type="ORF">SNE40_018231</name>
</gene>
<dbReference type="PANTHER" id="PTHR46068:SF1">
    <property type="entry name" value="TRANSPOSASE IS30-LIKE HTH DOMAIN-CONTAINING PROTEIN"/>
    <property type="match status" value="1"/>
</dbReference>
<dbReference type="Proteomes" id="UP001347796">
    <property type="component" value="Unassembled WGS sequence"/>
</dbReference>